<dbReference type="Pfam" id="PF08770">
    <property type="entry name" value="SoxZ"/>
    <property type="match status" value="1"/>
</dbReference>
<proteinExistence type="predicted"/>
<feature type="domain" description="Sulphur oxidation protein SoxZ" evidence="1">
    <location>
        <begin position="10"/>
        <end position="106"/>
    </location>
</feature>
<comment type="caution">
    <text evidence="2">The sequence shown here is derived from an EMBL/GenBank/DDBJ whole genome shotgun (WGS) entry which is preliminary data.</text>
</comment>
<dbReference type="InterPro" id="IPR013783">
    <property type="entry name" value="Ig-like_fold"/>
</dbReference>
<protein>
    <submittedName>
        <fullName evidence="2">Thiosulfate oxidation carrier complex protein SoxZ</fullName>
    </submittedName>
</protein>
<dbReference type="SUPFAM" id="SSF81296">
    <property type="entry name" value="E set domains"/>
    <property type="match status" value="1"/>
</dbReference>
<organism evidence="2 3">
    <name type="scientific">Thermithiobacillus plumbiphilus</name>
    <dbReference type="NCBI Taxonomy" id="1729899"/>
    <lineage>
        <taxon>Bacteria</taxon>
        <taxon>Pseudomonadati</taxon>
        <taxon>Pseudomonadota</taxon>
        <taxon>Acidithiobacillia</taxon>
        <taxon>Acidithiobacillales</taxon>
        <taxon>Thermithiobacillaceae</taxon>
        <taxon>Thermithiobacillus</taxon>
    </lineage>
</organism>
<evidence type="ECO:0000313" key="2">
    <source>
        <dbReference type="EMBL" id="MEK8090427.1"/>
    </source>
</evidence>
<dbReference type="InterPro" id="IPR014880">
    <property type="entry name" value="SoxZ_dom"/>
</dbReference>
<keyword evidence="3" id="KW-1185">Reference proteome</keyword>
<dbReference type="Proteomes" id="UP001446205">
    <property type="component" value="Unassembled WGS sequence"/>
</dbReference>
<accession>A0ABU9DA71</accession>
<name>A0ABU9DA71_9PROT</name>
<dbReference type="InterPro" id="IPR030995">
    <property type="entry name" value="SoxZ"/>
</dbReference>
<dbReference type="InterPro" id="IPR014756">
    <property type="entry name" value="Ig_E-set"/>
</dbReference>
<dbReference type="EMBL" id="JBBPCO010000012">
    <property type="protein sequence ID" value="MEK8090427.1"/>
    <property type="molecule type" value="Genomic_DNA"/>
</dbReference>
<gene>
    <name evidence="2" type="primary">soxZ</name>
    <name evidence="2" type="ORF">WOB96_11725</name>
</gene>
<reference evidence="2 3" key="1">
    <citation type="submission" date="2024-04" db="EMBL/GenBank/DDBJ databases">
        <authorList>
            <person name="Abashina T."/>
            <person name="Shaikin A."/>
        </authorList>
    </citation>
    <scope>NUCLEOTIDE SEQUENCE [LARGE SCALE GENOMIC DNA]</scope>
    <source>
        <strain evidence="2 3">AAFK</strain>
    </source>
</reference>
<dbReference type="Gene3D" id="2.60.40.10">
    <property type="entry name" value="Immunoglobulins"/>
    <property type="match status" value="1"/>
</dbReference>
<evidence type="ECO:0000313" key="3">
    <source>
        <dbReference type="Proteomes" id="UP001446205"/>
    </source>
</evidence>
<dbReference type="NCBIfam" id="TIGR04490">
    <property type="entry name" value="SoxZ_true"/>
    <property type="match status" value="1"/>
</dbReference>
<evidence type="ECO:0000259" key="1">
    <source>
        <dbReference type="Pfam" id="PF08770"/>
    </source>
</evidence>
<sequence>MAEQMGNPKIRVPESAKKGEAIQVRALILHPMETGQRKDTKTGEKIPEHFIQQVSAEYNGKKVMEADWGVGVSKNPFLSFYIKPEESGTLKLTFTDNKGGSWSEEAKVQVS</sequence>
<dbReference type="RefSeq" id="WP_341371483.1">
    <property type="nucleotide sequence ID" value="NZ_JBBPCO010000012.1"/>
</dbReference>